<evidence type="ECO:0000256" key="4">
    <source>
        <dbReference type="ARBA" id="ARBA00022723"/>
    </source>
</evidence>
<accession>A0A9P7ZFW9</accession>
<dbReference type="PANTHER" id="PTHR33353:SF10">
    <property type="entry name" value="ENDO-BETA-1,4-GLUCANASE D"/>
    <property type="match status" value="1"/>
</dbReference>
<evidence type="ECO:0000259" key="17">
    <source>
        <dbReference type="Pfam" id="PF03443"/>
    </source>
</evidence>
<evidence type="ECO:0000256" key="8">
    <source>
        <dbReference type="ARBA" id="ARBA00023008"/>
    </source>
</evidence>
<evidence type="ECO:0000313" key="18">
    <source>
        <dbReference type="EMBL" id="KAG9250986.1"/>
    </source>
</evidence>
<keyword evidence="4" id="KW-0479">Metal-binding</keyword>
<dbReference type="OrthoDB" id="5271017at2759"/>
<evidence type="ECO:0000256" key="3">
    <source>
        <dbReference type="ARBA" id="ARBA00022525"/>
    </source>
</evidence>
<dbReference type="CDD" id="cd21175">
    <property type="entry name" value="LPMO_AA9"/>
    <property type="match status" value="1"/>
</dbReference>
<evidence type="ECO:0000256" key="13">
    <source>
        <dbReference type="ARBA" id="ARBA00044502"/>
    </source>
</evidence>
<keyword evidence="7" id="KW-0560">Oxidoreductase</keyword>
<dbReference type="GeneID" id="70289985"/>
<dbReference type="AlphaFoldDB" id="A0A9P7ZFW9"/>
<evidence type="ECO:0000256" key="10">
    <source>
        <dbReference type="ARBA" id="ARBA00023157"/>
    </source>
</evidence>
<dbReference type="GO" id="GO:0046872">
    <property type="term" value="F:metal ion binding"/>
    <property type="evidence" value="ECO:0007669"/>
    <property type="project" value="UniProtKB-KW"/>
</dbReference>
<protein>
    <recommendedName>
        <fullName evidence="15">lytic cellulose monooxygenase (C4-dehydrogenating)</fullName>
        <ecNumber evidence="15">1.14.99.56</ecNumber>
    </recommendedName>
</protein>
<evidence type="ECO:0000256" key="16">
    <source>
        <dbReference type="SAM" id="SignalP"/>
    </source>
</evidence>
<evidence type="ECO:0000256" key="6">
    <source>
        <dbReference type="ARBA" id="ARBA00023001"/>
    </source>
</evidence>
<keyword evidence="8" id="KW-0186">Copper</keyword>
<dbReference type="EMBL" id="MU251271">
    <property type="protein sequence ID" value="KAG9250986.1"/>
    <property type="molecule type" value="Genomic_DNA"/>
</dbReference>
<dbReference type="GO" id="GO:0030245">
    <property type="term" value="P:cellulose catabolic process"/>
    <property type="evidence" value="ECO:0007669"/>
    <property type="project" value="UniProtKB-KW"/>
</dbReference>
<dbReference type="GO" id="GO:0004497">
    <property type="term" value="F:monooxygenase activity"/>
    <property type="evidence" value="ECO:0007669"/>
    <property type="project" value="UniProtKB-KW"/>
</dbReference>
<dbReference type="GO" id="GO:0005576">
    <property type="term" value="C:extracellular region"/>
    <property type="evidence" value="ECO:0007669"/>
    <property type="project" value="UniProtKB-SubCell"/>
</dbReference>
<keyword evidence="12" id="KW-0624">Polysaccharide degradation</keyword>
<keyword evidence="11" id="KW-0119">Carbohydrate metabolism</keyword>
<feature type="signal peptide" evidence="16">
    <location>
        <begin position="1"/>
        <end position="26"/>
    </location>
</feature>
<comment type="caution">
    <text evidence="18">The sequence shown here is derived from an EMBL/GenBank/DDBJ whole genome shotgun (WGS) entry which is preliminary data.</text>
</comment>
<feature type="domain" description="Auxiliary Activity family 9 catalytic" evidence="17">
    <location>
        <begin position="27"/>
        <end position="237"/>
    </location>
</feature>
<evidence type="ECO:0000313" key="19">
    <source>
        <dbReference type="Proteomes" id="UP000887229"/>
    </source>
</evidence>
<reference evidence="18" key="1">
    <citation type="journal article" date="2021" name="IMA Fungus">
        <title>Genomic characterization of three marine fungi, including Emericellopsis atlantica sp. nov. with signatures of a generalist lifestyle and marine biomass degradation.</title>
        <authorList>
            <person name="Hagestad O.C."/>
            <person name="Hou L."/>
            <person name="Andersen J.H."/>
            <person name="Hansen E.H."/>
            <person name="Altermark B."/>
            <person name="Li C."/>
            <person name="Kuhnert E."/>
            <person name="Cox R.J."/>
            <person name="Crous P.W."/>
            <person name="Spatafora J.W."/>
            <person name="Lail K."/>
            <person name="Amirebrahimi M."/>
            <person name="Lipzen A."/>
            <person name="Pangilinan J."/>
            <person name="Andreopoulos W."/>
            <person name="Hayes R.D."/>
            <person name="Ng V."/>
            <person name="Grigoriev I.V."/>
            <person name="Jackson S.A."/>
            <person name="Sutton T.D.S."/>
            <person name="Dobson A.D.W."/>
            <person name="Rama T."/>
        </authorList>
    </citation>
    <scope>NUCLEOTIDE SEQUENCE</scope>
    <source>
        <strain evidence="18">TS7</strain>
    </source>
</reference>
<sequence>MLSSASSTTTALALLLASVLPQAALAHYNFERLIVNGEATDPYEYVRSTTNSNSPIQEVTSPNMICNQGGNDAAIRARTKTYELAAGSEVGFDINSELGHPGPLYVYMSRAPDGVELSDYQGDGDWFKVYALTTSHIETDTGLYWATFPGSQGGAQNFTFTLPEDLPTGNYLMRGEHIALHGAGSVGGAQFYMGCAQLAVTGGGSGTPGPTVKFPGAYAEDDPGVLIGIYWPPPQEYISPGPPVWPGECEDHTLNSWGQDSDGDCNPMAQ</sequence>
<gene>
    <name evidence="18" type="ORF">F5Z01DRAFT_328464</name>
</gene>
<evidence type="ECO:0000256" key="7">
    <source>
        <dbReference type="ARBA" id="ARBA00023002"/>
    </source>
</evidence>
<dbReference type="PANTHER" id="PTHR33353">
    <property type="entry name" value="PUTATIVE (AFU_ORTHOLOGUE AFUA_1G12560)-RELATED"/>
    <property type="match status" value="1"/>
</dbReference>
<evidence type="ECO:0000256" key="9">
    <source>
        <dbReference type="ARBA" id="ARBA00023033"/>
    </source>
</evidence>
<proteinExistence type="inferred from homology"/>
<evidence type="ECO:0000256" key="15">
    <source>
        <dbReference type="ARBA" id="ARBA00047174"/>
    </source>
</evidence>
<comment type="similarity">
    <text evidence="13">Belongs to the polysaccharide monooxygenase AA9 family.</text>
</comment>
<evidence type="ECO:0000256" key="11">
    <source>
        <dbReference type="ARBA" id="ARBA00023277"/>
    </source>
</evidence>
<dbReference type="Gene3D" id="2.70.50.70">
    <property type="match status" value="1"/>
</dbReference>
<comment type="cofactor">
    <cofactor evidence="1">
        <name>Cu(2+)</name>
        <dbReference type="ChEBI" id="CHEBI:29036"/>
    </cofactor>
</comment>
<keyword evidence="5 16" id="KW-0732">Signal</keyword>
<dbReference type="RefSeq" id="XP_046114910.1">
    <property type="nucleotide sequence ID" value="XM_046259082.1"/>
</dbReference>
<name>A0A9P7ZFW9_9HYPO</name>
<keyword evidence="6" id="KW-0136">Cellulose degradation</keyword>
<dbReference type="Proteomes" id="UP000887229">
    <property type="component" value="Unassembled WGS sequence"/>
</dbReference>
<evidence type="ECO:0000256" key="1">
    <source>
        <dbReference type="ARBA" id="ARBA00001973"/>
    </source>
</evidence>
<evidence type="ECO:0000256" key="5">
    <source>
        <dbReference type="ARBA" id="ARBA00022729"/>
    </source>
</evidence>
<dbReference type="InterPro" id="IPR049892">
    <property type="entry name" value="AA9"/>
</dbReference>
<keyword evidence="10" id="KW-1015">Disulfide bond</keyword>
<dbReference type="GO" id="GO:0016787">
    <property type="term" value="F:hydrolase activity"/>
    <property type="evidence" value="ECO:0007669"/>
    <property type="project" value="UniProtKB-KW"/>
</dbReference>
<evidence type="ECO:0000256" key="2">
    <source>
        <dbReference type="ARBA" id="ARBA00004613"/>
    </source>
</evidence>
<dbReference type="InterPro" id="IPR005103">
    <property type="entry name" value="AA9_LPMO"/>
</dbReference>
<evidence type="ECO:0000256" key="14">
    <source>
        <dbReference type="ARBA" id="ARBA00045077"/>
    </source>
</evidence>
<organism evidence="18 19">
    <name type="scientific">Emericellopsis atlantica</name>
    <dbReference type="NCBI Taxonomy" id="2614577"/>
    <lineage>
        <taxon>Eukaryota</taxon>
        <taxon>Fungi</taxon>
        <taxon>Dikarya</taxon>
        <taxon>Ascomycota</taxon>
        <taxon>Pezizomycotina</taxon>
        <taxon>Sordariomycetes</taxon>
        <taxon>Hypocreomycetidae</taxon>
        <taxon>Hypocreales</taxon>
        <taxon>Bionectriaceae</taxon>
        <taxon>Emericellopsis</taxon>
    </lineage>
</organism>
<dbReference type="Pfam" id="PF03443">
    <property type="entry name" value="AA9"/>
    <property type="match status" value="1"/>
</dbReference>
<comment type="subcellular location">
    <subcellularLocation>
        <location evidence="2">Secreted</location>
    </subcellularLocation>
</comment>
<dbReference type="EC" id="1.14.99.56" evidence="15"/>
<keyword evidence="19" id="KW-1185">Reference proteome</keyword>
<keyword evidence="9" id="KW-0503">Monooxygenase</keyword>
<comment type="catalytic activity">
    <reaction evidence="14">
        <text>[(1-&gt;4)-beta-D-glucosyl]n+m + reduced acceptor + O2 = 4-dehydro-beta-D-glucosyl-[(1-&gt;4)-beta-D-glucosyl]n-1 + [(1-&gt;4)-beta-D-glucosyl]m + acceptor + H2O.</text>
        <dbReference type="EC" id="1.14.99.56"/>
    </reaction>
</comment>
<keyword evidence="3" id="KW-0964">Secreted</keyword>
<evidence type="ECO:0000256" key="12">
    <source>
        <dbReference type="ARBA" id="ARBA00023326"/>
    </source>
</evidence>
<keyword evidence="18" id="KW-0378">Hydrolase</keyword>
<feature type="chain" id="PRO_5040341069" description="lytic cellulose monooxygenase (C4-dehydrogenating)" evidence="16">
    <location>
        <begin position="27"/>
        <end position="270"/>
    </location>
</feature>